<evidence type="ECO:0000256" key="1">
    <source>
        <dbReference type="ARBA" id="ARBA00004496"/>
    </source>
</evidence>
<evidence type="ECO:0000256" key="3">
    <source>
        <dbReference type="ARBA" id="ARBA00019418"/>
    </source>
</evidence>
<evidence type="ECO:0000256" key="5">
    <source>
        <dbReference type="ARBA" id="ARBA00023186"/>
    </source>
</evidence>
<dbReference type="PANTHER" id="PTHR39585">
    <property type="entry name" value="FAD ASSEMBLY FACTOR SDHE"/>
    <property type="match status" value="1"/>
</dbReference>
<reference evidence="7" key="1">
    <citation type="journal article" date="2019" name="Int. J. Syst. Evol. Microbiol.">
        <title>The Global Catalogue of Microorganisms (GCM) 10K type strain sequencing project: providing services to taxonomists for standard genome sequencing and annotation.</title>
        <authorList>
            <consortium name="The Broad Institute Genomics Platform"/>
            <consortium name="The Broad Institute Genome Sequencing Center for Infectious Disease"/>
            <person name="Wu L."/>
            <person name="Ma J."/>
        </authorList>
    </citation>
    <scope>NUCLEOTIDE SEQUENCE [LARGE SCALE GENOMIC DNA]</scope>
    <source>
        <strain evidence="7">CCUG 59858</strain>
    </source>
</reference>
<evidence type="ECO:0000313" key="6">
    <source>
        <dbReference type="EMBL" id="MFC3909275.1"/>
    </source>
</evidence>
<gene>
    <name evidence="6" type="ORF">ACFORL_09340</name>
</gene>
<dbReference type="InterPro" id="IPR050531">
    <property type="entry name" value="SdhE_FAD_assembly_factor"/>
</dbReference>
<dbReference type="SUPFAM" id="SSF109910">
    <property type="entry name" value="YgfY-like"/>
    <property type="match status" value="1"/>
</dbReference>
<dbReference type="InterPro" id="IPR005631">
    <property type="entry name" value="SDH"/>
</dbReference>
<dbReference type="InterPro" id="IPR036714">
    <property type="entry name" value="SDH_sf"/>
</dbReference>
<keyword evidence="5" id="KW-0143">Chaperone</keyword>
<keyword evidence="7" id="KW-1185">Reference proteome</keyword>
<sequence length="84" mass="9918">MMIEAARKAKIKWQCRRGMLELDLILNRFIDNKLDNLAEPQILSFEKLLLTPDPELYSWLIDSHFPTDKEMLSIVELVKLHSHI</sequence>
<evidence type="ECO:0000256" key="2">
    <source>
        <dbReference type="ARBA" id="ARBA00008571"/>
    </source>
</evidence>
<comment type="caution">
    <text evidence="6">The sequence shown here is derived from an EMBL/GenBank/DDBJ whole genome shotgun (WGS) entry which is preliminary data.</text>
</comment>
<dbReference type="RefSeq" id="WP_382343334.1">
    <property type="nucleotide sequence ID" value="NZ_JBHSAB010000023.1"/>
</dbReference>
<dbReference type="Proteomes" id="UP001595758">
    <property type="component" value="Unassembled WGS sequence"/>
</dbReference>
<dbReference type="PANTHER" id="PTHR39585:SF1">
    <property type="entry name" value="FAD ASSEMBLY FACTOR SDHE"/>
    <property type="match status" value="1"/>
</dbReference>
<organism evidence="6 7">
    <name type="scientific">Legionella dresdenensis</name>
    <dbReference type="NCBI Taxonomy" id="450200"/>
    <lineage>
        <taxon>Bacteria</taxon>
        <taxon>Pseudomonadati</taxon>
        <taxon>Pseudomonadota</taxon>
        <taxon>Gammaproteobacteria</taxon>
        <taxon>Legionellales</taxon>
        <taxon>Legionellaceae</taxon>
        <taxon>Legionella</taxon>
    </lineage>
</organism>
<dbReference type="Pfam" id="PF03937">
    <property type="entry name" value="Sdh5"/>
    <property type="match status" value="1"/>
</dbReference>
<comment type="similarity">
    <text evidence="2">Belongs to the SdhE FAD assembly factor family.</text>
</comment>
<dbReference type="EMBL" id="JBHSAB010000023">
    <property type="protein sequence ID" value="MFC3909275.1"/>
    <property type="molecule type" value="Genomic_DNA"/>
</dbReference>
<comment type="subcellular location">
    <subcellularLocation>
        <location evidence="1">Cytoplasm</location>
    </subcellularLocation>
</comment>
<name>A0ABV8CH08_9GAMM</name>
<dbReference type="Gene3D" id="1.10.150.250">
    <property type="entry name" value="Flavinator of succinate dehydrogenase"/>
    <property type="match status" value="1"/>
</dbReference>
<keyword evidence="4" id="KW-0963">Cytoplasm</keyword>
<proteinExistence type="inferred from homology"/>
<evidence type="ECO:0000256" key="4">
    <source>
        <dbReference type="ARBA" id="ARBA00022490"/>
    </source>
</evidence>
<accession>A0ABV8CH08</accession>
<evidence type="ECO:0000313" key="7">
    <source>
        <dbReference type="Proteomes" id="UP001595758"/>
    </source>
</evidence>
<protein>
    <recommendedName>
        <fullName evidence="3">FAD assembly factor SdhE</fullName>
    </recommendedName>
</protein>